<gene>
    <name evidence="1" type="ORF">LCL61_23715</name>
</gene>
<keyword evidence="2" id="KW-1185">Reference proteome</keyword>
<organism evidence="1 2">
    <name type="scientific">Amycolatopsis coloradensis</name>
    <dbReference type="NCBI Taxonomy" id="76021"/>
    <lineage>
        <taxon>Bacteria</taxon>
        <taxon>Bacillati</taxon>
        <taxon>Actinomycetota</taxon>
        <taxon>Actinomycetes</taxon>
        <taxon>Pseudonocardiales</taxon>
        <taxon>Pseudonocardiaceae</taxon>
        <taxon>Amycolatopsis</taxon>
    </lineage>
</organism>
<evidence type="ECO:0000313" key="1">
    <source>
        <dbReference type="EMBL" id="WYW18556.1"/>
    </source>
</evidence>
<keyword evidence="1" id="KW-0560">Oxidoreductase</keyword>
<accession>A0ACD5BGR2</accession>
<dbReference type="EMBL" id="CP150484">
    <property type="protein sequence ID" value="WYW18556.1"/>
    <property type="molecule type" value="Genomic_DNA"/>
</dbReference>
<sequence length="392" mass="41843">MTGQAIVVGGGIGGLAAALALHRIGWRATVLERTSEPGEIGAGMSQSPNALRALAELGVETQARIVGVPTHATGNLRLPSGRYLQRARPGDPAALLAFHRADLHRVLLEALPTGWVRTDAEVTAVRQGRGAGDDKGGGGVTVECGGGTELSADLLIAADGIHSVVRRQLWPDTLPRFLGRTAWLGIAEIPDLPGSMTLGPGGYFLIHPITRGRAYWAYVTTAEEPSIRYDQERTEVAGRVQDWHEPIPQLVEATPVEAVIHIDIRDLEPLPTYIHGRVALLGDAAHAMSPDRGQGAGQSIEDAVVLAAALAGEPSIEAALRRYDAERLPRTQATARGAATDGRRTTSRAARLALTTMIRSMPASLWRKGIAVDSNPIWRWRPPHLPSPTCPH</sequence>
<dbReference type="Proteomes" id="UP001456344">
    <property type="component" value="Chromosome"/>
</dbReference>
<protein>
    <submittedName>
        <fullName evidence="1">FAD-dependent monooxygenase</fullName>
    </submittedName>
</protein>
<name>A0ACD5BGR2_9PSEU</name>
<keyword evidence="1" id="KW-0503">Monooxygenase</keyword>
<reference evidence="1" key="1">
    <citation type="submission" date="2023-10" db="EMBL/GenBank/DDBJ databases">
        <title>Whole genome sequencing of actinobacterial strain Amycolatopsis sp. (BCA-696) identifies the underlying plant growth-promoting genes.</title>
        <authorList>
            <person name="Gandham P."/>
            <person name="Vadla N."/>
            <person name="Saji A."/>
            <person name="Srinivas V."/>
            <person name="Ruperao P."/>
            <person name="Selvanayagam S."/>
            <person name="Saxena R.K."/>
            <person name="Rathore A."/>
            <person name="Gopalakrishnan S."/>
            <person name="Thakur V."/>
        </authorList>
    </citation>
    <scope>NUCLEOTIDE SEQUENCE</scope>
    <source>
        <strain evidence="1">BCA-696</strain>
    </source>
</reference>
<proteinExistence type="predicted"/>
<evidence type="ECO:0000313" key="2">
    <source>
        <dbReference type="Proteomes" id="UP001456344"/>
    </source>
</evidence>